<keyword evidence="1" id="KW-0812">Transmembrane</keyword>
<evidence type="ECO:0000313" key="2">
    <source>
        <dbReference type="EMBL" id="SPC89201.1"/>
    </source>
</evidence>
<organism evidence="2">
    <name type="scientific">Fagus sylvatica</name>
    <name type="common">Beechnut</name>
    <dbReference type="NCBI Taxonomy" id="28930"/>
    <lineage>
        <taxon>Eukaryota</taxon>
        <taxon>Viridiplantae</taxon>
        <taxon>Streptophyta</taxon>
        <taxon>Embryophyta</taxon>
        <taxon>Tracheophyta</taxon>
        <taxon>Spermatophyta</taxon>
        <taxon>Magnoliopsida</taxon>
        <taxon>eudicotyledons</taxon>
        <taxon>Gunneridae</taxon>
        <taxon>Pentapetalae</taxon>
        <taxon>rosids</taxon>
        <taxon>fabids</taxon>
        <taxon>Fagales</taxon>
        <taxon>Fagaceae</taxon>
        <taxon>Fagus</taxon>
    </lineage>
</organism>
<evidence type="ECO:0000256" key="1">
    <source>
        <dbReference type="SAM" id="Phobius"/>
    </source>
</evidence>
<keyword evidence="1" id="KW-0472">Membrane</keyword>
<accession>A0A2N9FQJ8</accession>
<sequence length="63" mass="6651">MAAMAKILVLSSEPCTAGAATNLGSGSLSLSWLLSSLFLSAALFSLPLGFSLLYFFLSLSFEW</sequence>
<name>A0A2N9FQJ8_FAGSY</name>
<dbReference type="EMBL" id="OIVN01001049">
    <property type="protein sequence ID" value="SPC89201.1"/>
    <property type="molecule type" value="Genomic_DNA"/>
</dbReference>
<gene>
    <name evidence="2" type="ORF">FSB_LOCUS17083</name>
</gene>
<reference evidence="2" key="1">
    <citation type="submission" date="2018-02" db="EMBL/GenBank/DDBJ databases">
        <authorList>
            <person name="Cohen D.B."/>
            <person name="Kent A.D."/>
        </authorList>
    </citation>
    <scope>NUCLEOTIDE SEQUENCE</scope>
</reference>
<keyword evidence="1" id="KW-1133">Transmembrane helix</keyword>
<dbReference type="AlphaFoldDB" id="A0A2N9FQJ8"/>
<feature type="transmembrane region" description="Helical" evidence="1">
    <location>
        <begin position="29"/>
        <end position="57"/>
    </location>
</feature>
<protein>
    <submittedName>
        <fullName evidence="2">Uncharacterized protein</fullName>
    </submittedName>
</protein>
<proteinExistence type="predicted"/>